<dbReference type="Proteomes" id="UP000326437">
    <property type="component" value="Unassembled WGS sequence"/>
</dbReference>
<evidence type="ECO:0000256" key="1">
    <source>
        <dbReference type="SAM" id="SignalP"/>
    </source>
</evidence>
<evidence type="ECO:0000313" key="2">
    <source>
        <dbReference type="EMBL" id="VVN50416.1"/>
    </source>
</evidence>
<accession>A0A5E6YAB9</accession>
<evidence type="ECO:0008006" key="4">
    <source>
        <dbReference type="Google" id="ProtNLM"/>
    </source>
</evidence>
<dbReference type="AlphaFoldDB" id="A0A5E6YAB9"/>
<dbReference type="Pfam" id="PF04449">
    <property type="entry name" value="Fimbrial_CS1"/>
    <property type="match status" value="1"/>
</dbReference>
<keyword evidence="1" id="KW-0732">Signal</keyword>
<organism evidence="2 3">
    <name type="scientific">Pseudomonas fluorescens</name>
    <dbReference type="NCBI Taxonomy" id="294"/>
    <lineage>
        <taxon>Bacteria</taxon>
        <taxon>Pseudomonadati</taxon>
        <taxon>Pseudomonadota</taxon>
        <taxon>Gammaproteobacteria</taxon>
        <taxon>Pseudomonadales</taxon>
        <taxon>Pseudomonadaceae</taxon>
        <taxon>Pseudomonas</taxon>
    </lineage>
</organism>
<gene>
    <name evidence="2" type="ORF">PS685_00292</name>
</gene>
<dbReference type="Gene3D" id="2.60.40.2040">
    <property type="entry name" value="CFA/I fimbrial subunit E, pilin domain"/>
    <property type="match status" value="1"/>
</dbReference>
<feature type="signal peptide" evidence="1">
    <location>
        <begin position="1"/>
        <end position="23"/>
    </location>
</feature>
<feature type="chain" id="PRO_5022811984" description="Adhesin" evidence="1">
    <location>
        <begin position="24"/>
        <end position="164"/>
    </location>
</feature>
<protein>
    <recommendedName>
        <fullName evidence="4">Adhesin</fullName>
    </recommendedName>
</protein>
<evidence type="ECO:0000313" key="3">
    <source>
        <dbReference type="Proteomes" id="UP000326437"/>
    </source>
</evidence>
<dbReference type="GO" id="GO:0009289">
    <property type="term" value="C:pilus"/>
    <property type="evidence" value="ECO:0007669"/>
    <property type="project" value="InterPro"/>
</dbReference>
<proteinExistence type="predicted"/>
<dbReference type="GeneID" id="89544234"/>
<reference evidence="2 3" key="1">
    <citation type="submission" date="2019-09" db="EMBL/GenBank/DDBJ databases">
        <authorList>
            <person name="Chandra G."/>
            <person name="Truman W A."/>
        </authorList>
    </citation>
    <scope>NUCLEOTIDE SEQUENCE [LARGE SCALE GENOMIC DNA]</scope>
    <source>
        <strain evidence="2">PS685</strain>
    </source>
</reference>
<name>A0A5E6YAB9_PSEFL</name>
<dbReference type="RefSeq" id="WP_232527604.1">
    <property type="nucleotide sequence ID" value="NZ_CABVHO010000001.1"/>
</dbReference>
<dbReference type="InterPro" id="IPR007540">
    <property type="entry name" value="Fimbrial_CS1-type"/>
</dbReference>
<dbReference type="EMBL" id="CABVHO010000001">
    <property type="protein sequence ID" value="VVN50416.1"/>
    <property type="molecule type" value="Genomic_DNA"/>
</dbReference>
<sequence precursor="true">MLINKTALVAAAVMVFGVSSAWAADSTSTQINISATVPSTAFYAQASSPTFGQAEVMGYDIGQNKINSLRENFTYKSTGGALRAYIDGGPRALFNGNTAHNIPLTTKFNGVTLTAAALEVATAPASAAGGTAELEVSAGAIPTGASGNFSTAFTVMFDSTPPTP</sequence>